<dbReference type="EMBL" id="UINC01070935">
    <property type="protein sequence ID" value="SVC05460.1"/>
    <property type="molecule type" value="Genomic_DNA"/>
</dbReference>
<feature type="region of interest" description="Disordered" evidence="1">
    <location>
        <begin position="35"/>
        <end position="54"/>
    </location>
</feature>
<name>A0A382J0D4_9ZZZZ</name>
<evidence type="ECO:0000313" key="2">
    <source>
        <dbReference type="EMBL" id="SVC05460.1"/>
    </source>
</evidence>
<sequence length="54" mass="6734">MKDWIKKRIMELNANNVIIFPLRDEDVERRRRNAEIDKEFEENTEEEDDARKRE</sequence>
<gene>
    <name evidence="2" type="ORF">METZ01_LOCUS258314</name>
    <name evidence="3" type="ORF">METZ01_LOCUS466322</name>
</gene>
<protein>
    <submittedName>
        <fullName evidence="2">Uncharacterized protein</fullName>
    </submittedName>
</protein>
<proteinExistence type="predicted"/>
<accession>A0A382J0D4</accession>
<organism evidence="2">
    <name type="scientific">marine metagenome</name>
    <dbReference type="NCBI Taxonomy" id="408172"/>
    <lineage>
        <taxon>unclassified sequences</taxon>
        <taxon>metagenomes</taxon>
        <taxon>ecological metagenomes</taxon>
    </lineage>
</organism>
<evidence type="ECO:0000313" key="3">
    <source>
        <dbReference type="EMBL" id="SVE13468.1"/>
    </source>
</evidence>
<evidence type="ECO:0000256" key="1">
    <source>
        <dbReference type="SAM" id="MobiDB-lite"/>
    </source>
</evidence>
<dbReference type="EMBL" id="UINC01196455">
    <property type="protein sequence ID" value="SVE13468.1"/>
    <property type="molecule type" value="Genomic_DNA"/>
</dbReference>
<dbReference type="AlphaFoldDB" id="A0A382J0D4"/>
<reference evidence="2" key="1">
    <citation type="submission" date="2018-05" db="EMBL/GenBank/DDBJ databases">
        <authorList>
            <person name="Lanie J.A."/>
            <person name="Ng W.-L."/>
            <person name="Kazmierczak K.M."/>
            <person name="Andrzejewski T.M."/>
            <person name="Davidsen T.M."/>
            <person name="Wayne K.J."/>
            <person name="Tettelin H."/>
            <person name="Glass J.I."/>
            <person name="Rusch D."/>
            <person name="Podicherti R."/>
            <person name="Tsui H.-C.T."/>
            <person name="Winkler M.E."/>
        </authorList>
    </citation>
    <scope>NUCLEOTIDE SEQUENCE</scope>
</reference>
<feature type="compositionally biased region" description="Acidic residues" evidence="1">
    <location>
        <begin position="38"/>
        <end position="48"/>
    </location>
</feature>